<gene>
    <name evidence="2" type="ORF">E1283_33815</name>
</gene>
<dbReference type="RefSeq" id="WP_132821993.1">
    <property type="nucleotide sequence ID" value="NZ_SMKI01000630.1"/>
</dbReference>
<accession>A0A4R4SK38</accession>
<feature type="non-terminal residue" evidence="2">
    <location>
        <position position="153"/>
    </location>
</feature>
<organism evidence="2 3">
    <name type="scientific">Streptomyces hainanensis</name>
    <dbReference type="NCBI Taxonomy" id="402648"/>
    <lineage>
        <taxon>Bacteria</taxon>
        <taxon>Bacillati</taxon>
        <taxon>Actinomycetota</taxon>
        <taxon>Actinomycetes</taxon>
        <taxon>Kitasatosporales</taxon>
        <taxon>Streptomycetaceae</taxon>
        <taxon>Streptomyces</taxon>
    </lineage>
</organism>
<dbReference type="GO" id="GO:0006355">
    <property type="term" value="P:regulation of DNA-templated transcription"/>
    <property type="evidence" value="ECO:0007669"/>
    <property type="project" value="InterPro"/>
</dbReference>
<dbReference type="GO" id="GO:0003677">
    <property type="term" value="F:DNA binding"/>
    <property type="evidence" value="ECO:0007669"/>
    <property type="project" value="InterPro"/>
</dbReference>
<dbReference type="InterPro" id="IPR036390">
    <property type="entry name" value="WH_DNA-bd_sf"/>
</dbReference>
<evidence type="ECO:0000259" key="1">
    <source>
        <dbReference type="Pfam" id="PF09339"/>
    </source>
</evidence>
<sequence length="153" mass="16022">MGGLLGGDPSLLRRINSAVVLKALRDAQPSCSLTDLARVTGLSRPTVEGVLDGLAQAGLVTETDAPEPGGARRLGRPARRFRFRAESGRVLGVEVGPRRVSAVLGDLLGRRLARAGSDGALTANILASMSHLALQQRQPEQAARLARAGRSEV</sequence>
<dbReference type="Pfam" id="PF09339">
    <property type="entry name" value="HTH_IclR"/>
    <property type="match status" value="1"/>
</dbReference>
<protein>
    <submittedName>
        <fullName evidence="2">MarR family transcriptional regulator</fullName>
    </submittedName>
</protein>
<dbReference type="InterPro" id="IPR005471">
    <property type="entry name" value="Tscrpt_reg_IclR_N"/>
</dbReference>
<keyword evidence="3" id="KW-1185">Reference proteome</keyword>
<dbReference type="Gene3D" id="1.10.10.10">
    <property type="entry name" value="Winged helix-like DNA-binding domain superfamily/Winged helix DNA-binding domain"/>
    <property type="match status" value="1"/>
</dbReference>
<reference evidence="2 3" key="1">
    <citation type="submission" date="2019-03" db="EMBL/GenBank/DDBJ databases">
        <title>Draft genome sequences of novel Actinobacteria.</title>
        <authorList>
            <person name="Sahin N."/>
            <person name="Ay H."/>
            <person name="Saygin H."/>
        </authorList>
    </citation>
    <scope>NUCLEOTIDE SEQUENCE [LARGE SCALE GENOMIC DNA]</scope>
    <source>
        <strain evidence="2 3">DSM 41900</strain>
    </source>
</reference>
<name>A0A4R4SK38_9ACTN</name>
<dbReference type="EMBL" id="SMKI01000630">
    <property type="protein sequence ID" value="TDC62609.1"/>
    <property type="molecule type" value="Genomic_DNA"/>
</dbReference>
<evidence type="ECO:0000313" key="3">
    <source>
        <dbReference type="Proteomes" id="UP000295345"/>
    </source>
</evidence>
<comment type="caution">
    <text evidence="2">The sequence shown here is derived from an EMBL/GenBank/DDBJ whole genome shotgun (WGS) entry which is preliminary data.</text>
</comment>
<dbReference type="SUPFAM" id="SSF46785">
    <property type="entry name" value="Winged helix' DNA-binding domain"/>
    <property type="match status" value="1"/>
</dbReference>
<dbReference type="InterPro" id="IPR036388">
    <property type="entry name" value="WH-like_DNA-bd_sf"/>
</dbReference>
<evidence type="ECO:0000313" key="2">
    <source>
        <dbReference type="EMBL" id="TDC62609.1"/>
    </source>
</evidence>
<dbReference type="OrthoDB" id="37575at2"/>
<dbReference type="AlphaFoldDB" id="A0A4R4SK38"/>
<feature type="domain" description="HTH iclR-type" evidence="1">
    <location>
        <begin position="20"/>
        <end position="62"/>
    </location>
</feature>
<dbReference type="Proteomes" id="UP000295345">
    <property type="component" value="Unassembled WGS sequence"/>
</dbReference>
<proteinExistence type="predicted"/>